<organism evidence="1 2">
    <name type="scientific">Daphnia pulex</name>
    <name type="common">Water flea</name>
    <dbReference type="NCBI Taxonomy" id="6669"/>
    <lineage>
        <taxon>Eukaryota</taxon>
        <taxon>Metazoa</taxon>
        <taxon>Ecdysozoa</taxon>
        <taxon>Arthropoda</taxon>
        <taxon>Crustacea</taxon>
        <taxon>Branchiopoda</taxon>
        <taxon>Diplostraca</taxon>
        <taxon>Cladocera</taxon>
        <taxon>Anomopoda</taxon>
        <taxon>Daphniidae</taxon>
        <taxon>Daphnia</taxon>
    </lineage>
</organism>
<evidence type="ECO:0000313" key="2">
    <source>
        <dbReference type="Proteomes" id="UP000000305"/>
    </source>
</evidence>
<keyword evidence="2" id="KW-1185">Reference proteome</keyword>
<accession>E9GTD8</accession>
<name>E9GTD8_DAPPU</name>
<dbReference type="InParanoid" id="E9GTD8"/>
<sequence length="63" mass="6413">MMQAANEFDGMAKYLYEKSSGAHPGSIPASRSSITTNCGIATAGSTSTGESCGLSCDDYVIGN</sequence>
<dbReference type="EMBL" id="GL732563">
    <property type="protein sequence ID" value="EFX77261.1"/>
    <property type="molecule type" value="Genomic_DNA"/>
</dbReference>
<dbReference type="Proteomes" id="UP000000305">
    <property type="component" value="Unassembled WGS sequence"/>
</dbReference>
<evidence type="ECO:0000313" key="1">
    <source>
        <dbReference type="EMBL" id="EFX77261.1"/>
    </source>
</evidence>
<dbReference type="AlphaFoldDB" id="E9GTD8"/>
<dbReference type="KEGG" id="dpx:DAPPUDRAFT_247794"/>
<gene>
    <name evidence="1" type="ORF">DAPPUDRAFT_247794</name>
</gene>
<proteinExistence type="predicted"/>
<reference evidence="1 2" key="1">
    <citation type="journal article" date="2011" name="Science">
        <title>The ecoresponsive genome of Daphnia pulex.</title>
        <authorList>
            <person name="Colbourne J.K."/>
            <person name="Pfrender M.E."/>
            <person name="Gilbert D."/>
            <person name="Thomas W.K."/>
            <person name="Tucker A."/>
            <person name="Oakley T.H."/>
            <person name="Tokishita S."/>
            <person name="Aerts A."/>
            <person name="Arnold G.J."/>
            <person name="Basu M.K."/>
            <person name="Bauer D.J."/>
            <person name="Caceres C.E."/>
            <person name="Carmel L."/>
            <person name="Casola C."/>
            <person name="Choi J.H."/>
            <person name="Detter J.C."/>
            <person name="Dong Q."/>
            <person name="Dusheyko S."/>
            <person name="Eads B.D."/>
            <person name="Frohlich T."/>
            <person name="Geiler-Samerotte K.A."/>
            <person name="Gerlach D."/>
            <person name="Hatcher P."/>
            <person name="Jogdeo S."/>
            <person name="Krijgsveld J."/>
            <person name="Kriventseva E.V."/>
            <person name="Kultz D."/>
            <person name="Laforsch C."/>
            <person name="Lindquist E."/>
            <person name="Lopez J."/>
            <person name="Manak J.R."/>
            <person name="Muller J."/>
            <person name="Pangilinan J."/>
            <person name="Patwardhan R.P."/>
            <person name="Pitluck S."/>
            <person name="Pritham E.J."/>
            <person name="Rechtsteiner A."/>
            <person name="Rho M."/>
            <person name="Rogozin I.B."/>
            <person name="Sakarya O."/>
            <person name="Salamov A."/>
            <person name="Schaack S."/>
            <person name="Shapiro H."/>
            <person name="Shiga Y."/>
            <person name="Skalitzky C."/>
            <person name="Smith Z."/>
            <person name="Souvorov A."/>
            <person name="Sung W."/>
            <person name="Tang Z."/>
            <person name="Tsuchiya D."/>
            <person name="Tu H."/>
            <person name="Vos H."/>
            <person name="Wang M."/>
            <person name="Wolf Y.I."/>
            <person name="Yamagata H."/>
            <person name="Yamada T."/>
            <person name="Ye Y."/>
            <person name="Shaw J.R."/>
            <person name="Andrews J."/>
            <person name="Crease T.J."/>
            <person name="Tang H."/>
            <person name="Lucas S.M."/>
            <person name="Robertson H.M."/>
            <person name="Bork P."/>
            <person name="Koonin E.V."/>
            <person name="Zdobnov E.M."/>
            <person name="Grigoriev I.V."/>
            <person name="Lynch M."/>
            <person name="Boore J.L."/>
        </authorList>
    </citation>
    <scope>NUCLEOTIDE SEQUENCE [LARGE SCALE GENOMIC DNA]</scope>
</reference>
<dbReference type="HOGENOM" id="CLU_2888017_0_0_1"/>
<protein>
    <submittedName>
        <fullName evidence="1">Uncharacterized protein</fullName>
    </submittedName>
</protein>